<dbReference type="InterPro" id="IPR036568">
    <property type="entry name" value="GGCT-like_sf"/>
</dbReference>
<feature type="domain" description="Protein arginine N-methyltransferase" evidence="15">
    <location>
        <begin position="242"/>
        <end position="406"/>
    </location>
</feature>
<evidence type="ECO:0000256" key="12">
    <source>
        <dbReference type="ARBA" id="ARBA00049086"/>
    </source>
</evidence>
<dbReference type="InterPro" id="IPR025799">
    <property type="entry name" value="Arg_MeTrfase"/>
</dbReference>
<evidence type="ECO:0000256" key="1">
    <source>
        <dbReference type="ARBA" id="ARBA00004123"/>
    </source>
</evidence>
<dbReference type="SUPFAM" id="SSF53335">
    <property type="entry name" value="S-adenosyl-L-methionine-dependent methyltransferases"/>
    <property type="match status" value="1"/>
</dbReference>
<dbReference type="GO" id="GO:0070611">
    <property type="term" value="F:histone H3R2 methyltransferase activity"/>
    <property type="evidence" value="ECO:0007669"/>
    <property type="project" value="TreeGrafter"/>
</dbReference>
<evidence type="ECO:0000256" key="8">
    <source>
        <dbReference type="ARBA" id="ARBA00022853"/>
    </source>
</evidence>
<dbReference type="PROSITE" id="PS51678">
    <property type="entry name" value="SAM_MT_PRMT"/>
    <property type="match status" value="1"/>
</dbReference>
<dbReference type="CDD" id="cd06661">
    <property type="entry name" value="GGCT_like"/>
    <property type="match status" value="2"/>
</dbReference>
<evidence type="ECO:0000256" key="10">
    <source>
        <dbReference type="ARBA" id="ARBA00023163"/>
    </source>
</evidence>
<reference evidence="16" key="1">
    <citation type="submission" date="2014-05" db="EMBL/GenBank/DDBJ databases">
        <title>The genome and life-stage specific transcriptomes of Globodera pallida elucidate key aspects of plant parasitism by a cyst nematode.</title>
        <authorList>
            <person name="Cotton J.A."/>
            <person name="Lilley C.J."/>
            <person name="Jones L.M."/>
            <person name="Kikuchi T."/>
            <person name="Reid A.J."/>
            <person name="Thorpe P."/>
            <person name="Tsai I.J."/>
            <person name="Beasley H."/>
            <person name="Blok V."/>
            <person name="Cock P.J.A."/>
            <person name="Van den Akker S.E."/>
            <person name="Holroyd N."/>
            <person name="Hunt M."/>
            <person name="Mantelin S."/>
            <person name="Naghra H."/>
            <person name="Pain A."/>
            <person name="Palomares-Rius J.E."/>
            <person name="Zarowiecki M."/>
            <person name="Berriman M."/>
            <person name="Jones J.T."/>
            <person name="Urwin P.E."/>
        </authorList>
    </citation>
    <scope>NUCLEOTIDE SEQUENCE [LARGE SCALE GENOMIC DNA]</scope>
    <source>
        <strain evidence="16">Lindley</strain>
    </source>
</reference>
<evidence type="ECO:0000256" key="6">
    <source>
        <dbReference type="ARBA" id="ARBA00022679"/>
    </source>
</evidence>
<keyword evidence="4" id="KW-0963">Cytoplasm</keyword>
<evidence type="ECO:0000259" key="15">
    <source>
        <dbReference type="Pfam" id="PF22528"/>
    </source>
</evidence>
<dbReference type="Proteomes" id="UP000050741">
    <property type="component" value="Unassembled WGS sequence"/>
</dbReference>
<dbReference type="GO" id="GO:0032259">
    <property type="term" value="P:methylation"/>
    <property type="evidence" value="ECO:0007669"/>
    <property type="project" value="UniProtKB-KW"/>
</dbReference>
<dbReference type="CDD" id="cd02440">
    <property type="entry name" value="AdoMet_MTases"/>
    <property type="match status" value="1"/>
</dbReference>
<dbReference type="GO" id="GO:0035241">
    <property type="term" value="F:protein-arginine omega-N monomethyltransferase activity"/>
    <property type="evidence" value="ECO:0007669"/>
    <property type="project" value="UniProtKB-ARBA"/>
</dbReference>
<evidence type="ECO:0000256" key="3">
    <source>
        <dbReference type="ARBA" id="ARBA00011925"/>
    </source>
</evidence>
<dbReference type="InterPro" id="IPR013024">
    <property type="entry name" value="GGCT-like"/>
</dbReference>
<keyword evidence="11" id="KW-0539">Nucleus</keyword>
<dbReference type="Pfam" id="PF06325">
    <property type="entry name" value="PrmA"/>
    <property type="match status" value="1"/>
</dbReference>
<dbReference type="Gene3D" id="3.40.50.150">
    <property type="entry name" value="Vaccinia Virus protein VP39"/>
    <property type="match status" value="1"/>
</dbReference>
<dbReference type="AlphaFoldDB" id="A0A183CIV7"/>
<dbReference type="Gene3D" id="2.70.160.11">
    <property type="entry name" value="Hnrnp arginine n-methyltransferase1"/>
    <property type="match status" value="1"/>
</dbReference>
<keyword evidence="16" id="KW-1185">Reference proteome</keyword>
<feature type="region of interest" description="Disordered" evidence="14">
    <location>
        <begin position="459"/>
        <end position="481"/>
    </location>
</feature>
<dbReference type="GO" id="GO:0005634">
    <property type="term" value="C:nucleus"/>
    <property type="evidence" value="ECO:0007669"/>
    <property type="project" value="UniProtKB-SubCell"/>
</dbReference>
<dbReference type="GO" id="GO:0005737">
    <property type="term" value="C:cytoplasm"/>
    <property type="evidence" value="ECO:0007669"/>
    <property type="project" value="UniProtKB-SubCell"/>
</dbReference>
<keyword evidence="5 13" id="KW-0489">Methyltransferase</keyword>
<dbReference type="Gene3D" id="3.10.490.10">
    <property type="entry name" value="Gamma-glutamyl cyclotransferase-like"/>
    <property type="match status" value="2"/>
</dbReference>
<keyword evidence="8" id="KW-0156">Chromatin regulator</keyword>
<evidence type="ECO:0000256" key="2">
    <source>
        <dbReference type="ARBA" id="ARBA00004496"/>
    </source>
</evidence>
<evidence type="ECO:0000313" key="16">
    <source>
        <dbReference type="Proteomes" id="UP000050741"/>
    </source>
</evidence>
<dbReference type="GO" id="GO:0035242">
    <property type="term" value="F:protein-arginine omega-N asymmetric methyltransferase activity"/>
    <property type="evidence" value="ECO:0007669"/>
    <property type="project" value="UniProtKB-EC"/>
</dbReference>
<evidence type="ECO:0000256" key="9">
    <source>
        <dbReference type="ARBA" id="ARBA00023015"/>
    </source>
</evidence>
<feature type="compositionally biased region" description="Low complexity" evidence="14">
    <location>
        <begin position="470"/>
        <end position="481"/>
    </location>
</feature>
<dbReference type="SUPFAM" id="SSF110857">
    <property type="entry name" value="Gamma-glutamyl cyclotransferase-like"/>
    <property type="match status" value="1"/>
</dbReference>
<dbReference type="InterPro" id="IPR029063">
    <property type="entry name" value="SAM-dependent_MTases_sf"/>
</dbReference>
<dbReference type="WBParaSite" id="GPLIN_001281300">
    <property type="protein sequence ID" value="GPLIN_001281300"/>
    <property type="gene ID" value="GPLIN_001281300"/>
</dbReference>
<comment type="subcellular location">
    <subcellularLocation>
        <location evidence="2">Cytoplasm</location>
    </subcellularLocation>
    <subcellularLocation>
        <location evidence="1">Nucleus</location>
    </subcellularLocation>
</comment>
<name>A0A183CIV7_GLOPA</name>
<keyword evidence="10" id="KW-0804">Transcription</keyword>
<keyword evidence="9" id="KW-0805">Transcription regulation</keyword>
<dbReference type="Pfam" id="PF13772">
    <property type="entry name" value="AIG2_2"/>
    <property type="match status" value="1"/>
</dbReference>
<evidence type="ECO:0000256" key="11">
    <source>
        <dbReference type="ARBA" id="ARBA00023242"/>
    </source>
</evidence>
<sequence length="820" mass="92791">MPITEKSIAFCRRCSTQLVPKNGTFSLNSFAIRFNTSKELATFRSILDANANPRGAKTESKQIVAKLAETRSKKRKCSDESAANDSNSEFDTRTEQSSAVQYFQFYGSLFQQQNMLQDFTRTATYQRAIFENWHEFRGKVVLDVGAGTGILSFFAAQVGAKRIYAVEASSMAVHCKELVHANGYDAVITVLSAKIEEIELPEQVDVIVSEPMGYMLVNERMLESYMYARKFLRNGGRMFPSRADLHLALFSDEALHQEQQQRAAFWAQQTFHGVTLDVLQQPALDELFRQPVVDSWGAGILVSQSVKWTVDFERDPVERLHRIKVPFTMNAQRTCHVHGVASWFDVAFVGSKRTVWLSTAPTEPLTHWYQVRCLVKQPMLVLAGQDVRGRLEMVANDKQSYDMELEMCIEGNESRVWQRNVLDLKMPHFRYTGQPTAGPPGTQPECPSDQLNQAVNLFGAGGTDAGGMDQEQQQQHQQQMSALKKQQHFACQADQPLQNGFDPRLSTAWVCCCVWKVGSSEFKATKMVAENPESVEAVQEVQPEPKATTDDGSSTSFLYFSYGSNMLAERIRVQVTGAVFMTTAVLADFELCFFDRSDRWHGAVASIERKPDTRVWGCVWRVPNSLAAELDEQEYSYRRLDVDVTIHTDSGPSIPSSPMRCRTYQYSNPDRKLNRLSPHYRQVIITGALEHGLPSAYVDWIVNSFPTNDYQGQVKLKLKAIEQLNSLEHREQRQQNEAQVTAAVFMTTAVLAEFGLCFFDRSELWQAAVASIERKPDTRVWGCVWRVPNSLAAELDEQEYSYRRLDAIVIKHMAGNMQVG</sequence>
<evidence type="ECO:0000313" key="17">
    <source>
        <dbReference type="WBParaSite" id="GPLIN_001281300"/>
    </source>
</evidence>
<dbReference type="InterPro" id="IPR055135">
    <property type="entry name" value="PRMT_dom"/>
</dbReference>
<evidence type="ECO:0000256" key="4">
    <source>
        <dbReference type="ARBA" id="ARBA00022490"/>
    </source>
</evidence>
<evidence type="ECO:0000256" key="13">
    <source>
        <dbReference type="PROSITE-ProRule" id="PRU01015"/>
    </source>
</evidence>
<accession>A0A183CIV7</accession>
<dbReference type="EC" id="2.1.1.319" evidence="3"/>
<dbReference type="PANTHER" id="PTHR11006">
    <property type="entry name" value="PROTEIN ARGININE N-METHYLTRANSFERASE"/>
    <property type="match status" value="1"/>
</dbReference>
<evidence type="ECO:0000256" key="5">
    <source>
        <dbReference type="ARBA" id="ARBA00022603"/>
    </source>
</evidence>
<reference evidence="17" key="2">
    <citation type="submission" date="2016-06" db="UniProtKB">
        <authorList>
            <consortium name="WormBaseParasite"/>
        </authorList>
    </citation>
    <scope>IDENTIFICATION</scope>
</reference>
<dbReference type="Pfam" id="PF22528">
    <property type="entry name" value="PRMT_C"/>
    <property type="match status" value="1"/>
</dbReference>
<evidence type="ECO:0000256" key="14">
    <source>
        <dbReference type="SAM" id="MobiDB-lite"/>
    </source>
</evidence>
<proteinExistence type="predicted"/>
<comment type="catalytic activity">
    <reaction evidence="12">
        <text>L-arginyl-[protein] + 2 S-adenosyl-L-methionine = N(omega),N(omega)-dimethyl-L-arginyl-[protein] + 2 S-adenosyl-L-homocysteine + 2 H(+)</text>
        <dbReference type="Rhea" id="RHEA:48096"/>
        <dbReference type="Rhea" id="RHEA-COMP:10532"/>
        <dbReference type="Rhea" id="RHEA-COMP:11991"/>
        <dbReference type="ChEBI" id="CHEBI:15378"/>
        <dbReference type="ChEBI" id="CHEBI:29965"/>
        <dbReference type="ChEBI" id="CHEBI:57856"/>
        <dbReference type="ChEBI" id="CHEBI:59789"/>
        <dbReference type="ChEBI" id="CHEBI:61897"/>
        <dbReference type="EC" id="2.1.1.319"/>
    </reaction>
</comment>
<keyword evidence="7 13" id="KW-0949">S-adenosyl-L-methionine</keyword>
<organism evidence="16 17">
    <name type="scientific">Globodera pallida</name>
    <name type="common">Potato cyst nematode worm</name>
    <name type="synonym">Heterodera pallida</name>
    <dbReference type="NCBI Taxonomy" id="36090"/>
    <lineage>
        <taxon>Eukaryota</taxon>
        <taxon>Metazoa</taxon>
        <taxon>Ecdysozoa</taxon>
        <taxon>Nematoda</taxon>
        <taxon>Chromadorea</taxon>
        <taxon>Rhabditida</taxon>
        <taxon>Tylenchina</taxon>
        <taxon>Tylenchomorpha</taxon>
        <taxon>Tylenchoidea</taxon>
        <taxon>Heteroderidae</taxon>
        <taxon>Heteroderinae</taxon>
        <taxon>Globodera</taxon>
    </lineage>
</organism>
<evidence type="ECO:0000256" key="7">
    <source>
        <dbReference type="ARBA" id="ARBA00022691"/>
    </source>
</evidence>
<dbReference type="PANTHER" id="PTHR11006:SF10">
    <property type="entry name" value="HISTONE-ARGININE METHYLTRANSFERASE CARMER-RELATED"/>
    <property type="match status" value="1"/>
</dbReference>
<protein>
    <recommendedName>
        <fullName evidence="3">type I protein arginine methyltransferase</fullName>
        <ecNumber evidence="3">2.1.1.319</ecNumber>
    </recommendedName>
</protein>
<keyword evidence="6 13" id="KW-0808">Transferase</keyword>
<dbReference type="FunFam" id="3.40.50.150:FF:000052">
    <property type="entry name" value="Probable histone-arginine methyltransferase CARM1"/>
    <property type="match status" value="1"/>
</dbReference>